<protein>
    <submittedName>
        <fullName evidence="2">Uncharacterized protein</fullName>
    </submittedName>
</protein>
<evidence type="ECO:0000313" key="2">
    <source>
        <dbReference type="EMBL" id="RVE67789.1"/>
    </source>
</evidence>
<feature type="compositionally biased region" description="Polar residues" evidence="1">
    <location>
        <begin position="34"/>
        <end position="43"/>
    </location>
</feature>
<proteinExistence type="predicted"/>
<feature type="region of interest" description="Disordered" evidence="1">
    <location>
        <begin position="27"/>
        <end position="68"/>
    </location>
</feature>
<accession>A0A437CYW8</accession>
<dbReference type="EMBL" id="CM012445">
    <property type="protein sequence ID" value="RVE67789.1"/>
    <property type="molecule type" value="Genomic_DNA"/>
</dbReference>
<gene>
    <name evidence="2" type="ORF">OJAV_G00085130</name>
</gene>
<evidence type="ECO:0000256" key="1">
    <source>
        <dbReference type="SAM" id="MobiDB-lite"/>
    </source>
</evidence>
<reference evidence="2 3" key="2">
    <citation type="submission" date="2019-01" db="EMBL/GenBank/DDBJ databases">
        <title>A chromosome length genome reference of the Java medaka (oryzias javanicus).</title>
        <authorList>
            <person name="Herpin A."/>
            <person name="Takehana Y."/>
            <person name="Naruse K."/>
            <person name="Ansai S."/>
            <person name="Kawaguchi M."/>
        </authorList>
    </citation>
    <scope>NUCLEOTIDE SEQUENCE [LARGE SCALE GENOMIC DNA]</scope>
    <source>
        <strain evidence="2">RS831</strain>
        <tissue evidence="2">Whole body</tissue>
    </source>
</reference>
<name>A0A437CYW8_ORYJA</name>
<evidence type="ECO:0000313" key="3">
    <source>
        <dbReference type="Proteomes" id="UP000283210"/>
    </source>
</evidence>
<keyword evidence="3" id="KW-1185">Reference proteome</keyword>
<dbReference type="Proteomes" id="UP000283210">
    <property type="component" value="Chromosome 9"/>
</dbReference>
<organism evidence="2 3">
    <name type="scientific">Oryzias javanicus</name>
    <name type="common">Javanese ricefish</name>
    <name type="synonym">Aplocheilus javanicus</name>
    <dbReference type="NCBI Taxonomy" id="123683"/>
    <lineage>
        <taxon>Eukaryota</taxon>
        <taxon>Metazoa</taxon>
        <taxon>Chordata</taxon>
        <taxon>Craniata</taxon>
        <taxon>Vertebrata</taxon>
        <taxon>Euteleostomi</taxon>
        <taxon>Actinopterygii</taxon>
        <taxon>Neopterygii</taxon>
        <taxon>Teleostei</taxon>
        <taxon>Neoteleostei</taxon>
        <taxon>Acanthomorphata</taxon>
        <taxon>Ovalentaria</taxon>
        <taxon>Atherinomorphae</taxon>
        <taxon>Beloniformes</taxon>
        <taxon>Adrianichthyidae</taxon>
        <taxon>Oryziinae</taxon>
        <taxon>Oryzias</taxon>
    </lineage>
</organism>
<reference evidence="2 3" key="1">
    <citation type="submission" date="2018-11" db="EMBL/GenBank/DDBJ databases">
        <authorList>
            <person name="Lopez-Roques C."/>
            <person name="Donnadieu C."/>
            <person name="Bouchez O."/>
            <person name="Klopp C."/>
            <person name="Cabau C."/>
            <person name="Zahm M."/>
        </authorList>
    </citation>
    <scope>NUCLEOTIDE SEQUENCE [LARGE SCALE GENOMIC DNA]</scope>
    <source>
        <strain evidence="2">RS831</strain>
        <tissue evidence="2">Whole body</tissue>
    </source>
</reference>
<sequence>MQPDCSFRECFSSRLLRRILQRASRRIGEDVRRTQGSGVTTNGGAVREGTFGSCRSDRLAAPSSTSSD</sequence>
<dbReference type="AlphaFoldDB" id="A0A437CYW8"/>